<dbReference type="AlphaFoldDB" id="A0A3N0YBH6"/>
<sequence length="144" mass="16361">MINAVTESPRLSRFSRAVRVGARFGWQLSLLDSCPEETEGGAARESRCQFLGVITRGTADRDKVLGLDFRTYQDTTLTHHCGYKNEILQHHSKQYQQLVMIRQTRHSQKVGTDMILAIIGLVRQAQGSRAKLPRDLPQRADLRK</sequence>
<dbReference type="Proteomes" id="UP000281406">
    <property type="component" value="Unassembled WGS sequence"/>
</dbReference>
<evidence type="ECO:0000313" key="2">
    <source>
        <dbReference type="Proteomes" id="UP000281406"/>
    </source>
</evidence>
<name>A0A3N0YBH6_ANAGA</name>
<proteinExistence type="predicted"/>
<gene>
    <name evidence="1" type="ORF">DPX16_17052</name>
</gene>
<dbReference type="EMBL" id="RJVU01048406">
    <property type="protein sequence ID" value="ROL43231.1"/>
    <property type="molecule type" value="Genomic_DNA"/>
</dbReference>
<organism evidence="1 2">
    <name type="scientific">Anabarilius grahami</name>
    <name type="common">Kanglang fish</name>
    <name type="synonym">Barilius grahami</name>
    <dbReference type="NCBI Taxonomy" id="495550"/>
    <lineage>
        <taxon>Eukaryota</taxon>
        <taxon>Metazoa</taxon>
        <taxon>Chordata</taxon>
        <taxon>Craniata</taxon>
        <taxon>Vertebrata</taxon>
        <taxon>Euteleostomi</taxon>
        <taxon>Actinopterygii</taxon>
        <taxon>Neopterygii</taxon>
        <taxon>Teleostei</taxon>
        <taxon>Ostariophysi</taxon>
        <taxon>Cypriniformes</taxon>
        <taxon>Xenocyprididae</taxon>
        <taxon>Xenocypridinae</taxon>
        <taxon>Xenocypridinae incertae sedis</taxon>
        <taxon>Anabarilius</taxon>
    </lineage>
</organism>
<accession>A0A3N0YBH6</accession>
<keyword evidence="2" id="KW-1185">Reference proteome</keyword>
<comment type="caution">
    <text evidence="1">The sequence shown here is derived from an EMBL/GenBank/DDBJ whole genome shotgun (WGS) entry which is preliminary data.</text>
</comment>
<protein>
    <submittedName>
        <fullName evidence="1">Uncharacterized protein</fullName>
    </submittedName>
</protein>
<reference evidence="1 2" key="1">
    <citation type="submission" date="2018-10" db="EMBL/GenBank/DDBJ databases">
        <title>Genome assembly for a Yunnan-Guizhou Plateau 3E fish, Anabarilius grahami (Regan), and its evolutionary and genetic applications.</title>
        <authorList>
            <person name="Jiang W."/>
        </authorList>
    </citation>
    <scope>NUCLEOTIDE SEQUENCE [LARGE SCALE GENOMIC DNA]</scope>
    <source>
        <strain evidence="1">AG-KIZ</strain>
        <tissue evidence="1">Muscle</tissue>
    </source>
</reference>
<evidence type="ECO:0000313" key="1">
    <source>
        <dbReference type="EMBL" id="ROL43231.1"/>
    </source>
</evidence>